<gene>
    <name evidence="1" type="ORF">Cadr_000010848</name>
</gene>
<evidence type="ECO:0000313" key="1">
    <source>
        <dbReference type="EMBL" id="KAB1274207.1"/>
    </source>
</evidence>
<keyword evidence="2" id="KW-1185">Reference proteome</keyword>
<protein>
    <submittedName>
        <fullName evidence="1">Uncharacterized protein</fullName>
    </submittedName>
</protein>
<dbReference type="EMBL" id="JWIN03000009">
    <property type="protein sequence ID" value="KAB1274207.1"/>
    <property type="molecule type" value="Genomic_DNA"/>
</dbReference>
<reference evidence="1 2" key="1">
    <citation type="journal article" date="2019" name="Mol. Ecol. Resour.">
        <title>Improving Illumina assemblies with Hi-C and long reads: an example with the North African dromedary.</title>
        <authorList>
            <person name="Elbers J.P."/>
            <person name="Rogers M.F."/>
            <person name="Perelman P.L."/>
            <person name="Proskuryakova A.A."/>
            <person name="Serdyukova N.A."/>
            <person name="Johnson W.E."/>
            <person name="Horin P."/>
            <person name="Corander J."/>
            <person name="Murphy D."/>
            <person name="Burger P.A."/>
        </authorList>
    </citation>
    <scope>NUCLEOTIDE SEQUENCE [LARGE SCALE GENOMIC DNA]</scope>
    <source>
        <strain evidence="1">Drom800</strain>
        <tissue evidence="1">Blood</tissue>
    </source>
</reference>
<proteinExistence type="predicted"/>
<dbReference type="Proteomes" id="UP000299084">
    <property type="component" value="Unassembled WGS sequence"/>
</dbReference>
<dbReference type="AlphaFoldDB" id="A0A5N4DT12"/>
<sequence length="115" mass="12180">MSQDDSPVLPGWKPSSLAWCTQHTQANKFTSPASALATSPFHTNTSATLGPLSPRGHPHSPLHVYAPAAPYLCSLCCECPVPASSLLTHIPPPPSPGPANSHLVVKTHLLWEAFL</sequence>
<name>A0A5N4DT12_CAMDR</name>
<accession>A0A5N4DT12</accession>
<evidence type="ECO:0000313" key="2">
    <source>
        <dbReference type="Proteomes" id="UP000299084"/>
    </source>
</evidence>
<organism evidence="1 2">
    <name type="scientific">Camelus dromedarius</name>
    <name type="common">Dromedary</name>
    <name type="synonym">Arabian camel</name>
    <dbReference type="NCBI Taxonomy" id="9838"/>
    <lineage>
        <taxon>Eukaryota</taxon>
        <taxon>Metazoa</taxon>
        <taxon>Chordata</taxon>
        <taxon>Craniata</taxon>
        <taxon>Vertebrata</taxon>
        <taxon>Euteleostomi</taxon>
        <taxon>Mammalia</taxon>
        <taxon>Eutheria</taxon>
        <taxon>Laurasiatheria</taxon>
        <taxon>Artiodactyla</taxon>
        <taxon>Tylopoda</taxon>
        <taxon>Camelidae</taxon>
        <taxon>Camelus</taxon>
    </lineage>
</organism>
<comment type="caution">
    <text evidence="1">The sequence shown here is derived from an EMBL/GenBank/DDBJ whole genome shotgun (WGS) entry which is preliminary data.</text>
</comment>